<dbReference type="Gene3D" id="3.30.40.10">
    <property type="entry name" value="Zinc/RING finger domain, C3HC4 (zinc finger)"/>
    <property type="match status" value="1"/>
</dbReference>
<proteinExistence type="predicted"/>
<dbReference type="SUPFAM" id="SSF57850">
    <property type="entry name" value="RING/U-box"/>
    <property type="match status" value="1"/>
</dbReference>
<evidence type="ECO:0000313" key="3">
    <source>
        <dbReference type="Proteomes" id="UP000327011"/>
    </source>
</evidence>
<dbReference type="Pfam" id="PF02148">
    <property type="entry name" value="zf-UBP"/>
    <property type="match status" value="1"/>
</dbReference>
<evidence type="ECO:0000313" key="2">
    <source>
        <dbReference type="EMBL" id="KAA9380558.1"/>
    </source>
</evidence>
<dbReference type="Proteomes" id="UP000327011">
    <property type="component" value="Unassembled WGS sequence"/>
</dbReference>
<evidence type="ECO:0000259" key="1">
    <source>
        <dbReference type="PROSITE" id="PS50271"/>
    </source>
</evidence>
<dbReference type="InterPro" id="IPR001607">
    <property type="entry name" value="Znf_UBP"/>
</dbReference>
<dbReference type="RefSeq" id="WP_150931666.1">
    <property type="nucleotide sequence ID" value="NZ_VYTZ01000002.1"/>
</dbReference>
<name>A0A5J5KAB0_9ACTN</name>
<accession>A0A5J5KAB0</accession>
<protein>
    <submittedName>
        <fullName evidence="2">UBP-type zinc finger domain-containing protein</fullName>
    </submittedName>
</protein>
<dbReference type="PROSITE" id="PS50271">
    <property type="entry name" value="ZF_UBP"/>
    <property type="match status" value="1"/>
</dbReference>
<gene>
    <name evidence="2" type="ORF">F5972_05335</name>
</gene>
<dbReference type="AlphaFoldDB" id="A0A5J5KAB0"/>
<keyword evidence="3" id="KW-1185">Reference proteome</keyword>
<reference evidence="2 3" key="1">
    <citation type="submission" date="2019-09" db="EMBL/GenBank/DDBJ databases">
        <title>Screening of Novel Bioactive Compounds from Soil-Associated.</title>
        <authorList>
            <person name="Gong X."/>
        </authorList>
    </citation>
    <scope>NUCLEOTIDE SEQUENCE [LARGE SCALE GENOMIC DNA]</scope>
    <source>
        <strain evidence="2 3">Gxj-6</strain>
    </source>
</reference>
<dbReference type="EMBL" id="VYTZ01000002">
    <property type="protein sequence ID" value="KAA9380558.1"/>
    <property type="molecule type" value="Genomic_DNA"/>
</dbReference>
<dbReference type="InterPro" id="IPR013083">
    <property type="entry name" value="Znf_RING/FYVE/PHD"/>
</dbReference>
<comment type="caution">
    <text evidence="2">The sequence shown here is derived from an EMBL/GenBank/DDBJ whole genome shotgun (WGS) entry which is preliminary data.</text>
</comment>
<feature type="domain" description="UBP-type" evidence="1">
    <location>
        <begin position="2"/>
        <end position="89"/>
    </location>
</feature>
<organism evidence="2 3">
    <name type="scientific">Microbispora cellulosiformans</name>
    <dbReference type="NCBI Taxonomy" id="2614688"/>
    <lineage>
        <taxon>Bacteria</taxon>
        <taxon>Bacillati</taxon>
        <taxon>Actinomycetota</taxon>
        <taxon>Actinomycetes</taxon>
        <taxon>Streptosporangiales</taxon>
        <taxon>Streptosporangiaceae</taxon>
        <taxon>Microbispora</taxon>
    </lineage>
</organism>
<sequence>MGTCEHLLATAETAEAEALTPQGCQECLDLGMHWVHLRKCLTCGHIGCCDSSPGKHATAHYKETDHPVVRSYEPGENWRWCYLDQRLGQ</sequence>
<dbReference type="GO" id="GO:0008270">
    <property type="term" value="F:zinc ion binding"/>
    <property type="evidence" value="ECO:0007669"/>
    <property type="project" value="InterPro"/>
</dbReference>